<evidence type="ECO:0000313" key="2">
    <source>
        <dbReference type="EMBL" id="MQN01333.1"/>
    </source>
</evidence>
<dbReference type="Pfam" id="PF13508">
    <property type="entry name" value="Acetyltransf_7"/>
    <property type="match status" value="1"/>
</dbReference>
<dbReference type="PROSITE" id="PS51186">
    <property type="entry name" value="GNAT"/>
    <property type="match status" value="1"/>
</dbReference>
<evidence type="ECO:0000313" key="3">
    <source>
        <dbReference type="Proteomes" id="UP000460257"/>
    </source>
</evidence>
<comment type="caution">
    <text evidence="2">The sequence shown here is derived from an EMBL/GenBank/DDBJ whole genome shotgun (WGS) entry which is preliminary data.</text>
</comment>
<protein>
    <submittedName>
        <fullName evidence="2">GNAT family N-acetyltransferase</fullName>
    </submittedName>
</protein>
<dbReference type="EMBL" id="VOGC01000004">
    <property type="protein sequence ID" value="MQN01333.1"/>
    <property type="molecule type" value="Genomic_DNA"/>
</dbReference>
<feature type="domain" description="N-acetyltransferase" evidence="1">
    <location>
        <begin position="1"/>
        <end position="150"/>
    </location>
</feature>
<sequence>MQAKQVKSSLAEYRDIKALMKRAFPENEQSPFWMLRMLALRKTVDFLAWYKDGQFCGISYTAADQNGIFVLYLAVNDAIRSKGFGSKILSALEERRNGRNILLNVEMPDEKAANALQRKKRLEFYERNGYHKTNAWIIDGGAQYLILSLMEQYDLEDYQNLLQRFSFGFYRPDIRM</sequence>
<name>A0A6N7IYC1_9FIRM</name>
<gene>
    <name evidence="2" type="ORF">FRC54_05255</name>
</gene>
<dbReference type="Gene3D" id="3.40.630.30">
    <property type="match status" value="1"/>
</dbReference>
<dbReference type="CDD" id="cd04301">
    <property type="entry name" value="NAT_SF"/>
    <property type="match status" value="1"/>
</dbReference>
<dbReference type="AlphaFoldDB" id="A0A6N7IYC1"/>
<keyword evidence="3" id="KW-1185">Reference proteome</keyword>
<evidence type="ECO:0000259" key="1">
    <source>
        <dbReference type="PROSITE" id="PS51186"/>
    </source>
</evidence>
<organism evidence="2 3">
    <name type="scientific">Candidatus Weimeria bifida</name>
    <dbReference type="NCBI Taxonomy" id="2599074"/>
    <lineage>
        <taxon>Bacteria</taxon>
        <taxon>Bacillati</taxon>
        <taxon>Bacillota</taxon>
        <taxon>Clostridia</taxon>
        <taxon>Lachnospirales</taxon>
        <taxon>Lachnospiraceae</taxon>
        <taxon>Candidatus Weimeria</taxon>
    </lineage>
</organism>
<accession>A0A6N7IYC1</accession>
<proteinExistence type="predicted"/>
<dbReference type="GO" id="GO:0016747">
    <property type="term" value="F:acyltransferase activity, transferring groups other than amino-acyl groups"/>
    <property type="evidence" value="ECO:0007669"/>
    <property type="project" value="InterPro"/>
</dbReference>
<dbReference type="InterPro" id="IPR000182">
    <property type="entry name" value="GNAT_dom"/>
</dbReference>
<dbReference type="SUPFAM" id="SSF55729">
    <property type="entry name" value="Acyl-CoA N-acyltransferases (Nat)"/>
    <property type="match status" value="1"/>
</dbReference>
<dbReference type="Proteomes" id="UP000460257">
    <property type="component" value="Unassembled WGS sequence"/>
</dbReference>
<reference evidence="2" key="1">
    <citation type="journal article" date="2020" name="Appl. Environ. Microbiol.">
        <title>Medium-Chain Fatty Acid Synthesis by 'Candidatus Weimeria bifida' gen. nov., sp. nov., and 'Candidatus Pseudoramibacter fermentans' sp. nov.</title>
        <authorList>
            <person name="Scarborough M.J."/>
            <person name="Myers K.S."/>
            <person name="Donohue T.J."/>
            <person name="Noguera D.R."/>
        </authorList>
    </citation>
    <scope>NUCLEOTIDE SEQUENCE</scope>
    <source>
        <strain evidence="2">LCO1.1</strain>
    </source>
</reference>
<dbReference type="InterPro" id="IPR016181">
    <property type="entry name" value="Acyl_CoA_acyltransferase"/>
</dbReference>